<feature type="repeat" description="HEAT" evidence="3">
    <location>
        <begin position="569"/>
        <end position="606"/>
    </location>
</feature>
<dbReference type="PANTHER" id="PTHR10648">
    <property type="entry name" value="SERINE/THREONINE-PROTEIN PHOSPHATASE PP2A 65 KDA REGULATORY SUBUNIT"/>
    <property type="match status" value="1"/>
</dbReference>
<comment type="similarity">
    <text evidence="2">Belongs to the phosphatase 2A regulatory subunit A family.</text>
</comment>
<evidence type="ECO:0000313" key="6">
    <source>
        <dbReference type="EMBL" id="KAI5961494.1"/>
    </source>
</evidence>
<dbReference type="InterPro" id="IPR011989">
    <property type="entry name" value="ARM-like"/>
</dbReference>
<dbReference type="RefSeq" id="XP_051609787.1">
    <property type="nucleotide sequence ID" value="XM_051750968.1"/>
</dbReference>
<dbReference type="InterPro" id="IPR016024">
    <property type="entry name" value="ARM-type_fold"/>
</dbReference>
<feature type="repeat" description="HEAT" evidence="3">
    <location>
        <begin position="45"/>
        <end position="82"/>
    </location>
</feature>
<keyword evidence="7" id="KW-1185">Reference proteome</keyword>
<evidence type="ECO:0000256" key="1">
    <source>
        <dbReference type="ARBA" id="ARBA00022737"/>
    </source>
</evidence>
<organism evidence="6 7">
    <name type="scientific">Candida theae</name>
    <dbReference type="NCBI Taxonomy" id="1198502"/>
    <lineage>
        <taxon>Eukaryota</taxon>
        <taxon>Fungi</taxon>
        <taxon>Dikarya</taxon>
        <taxon>Ascomycota</taxon>
        <taxon>Saccharomycotina</taxon>
        <taxon>Pichiomycetes</taxon>
        <taxon>Debaryomycetaceae</taxon>
        <taxon>Candida/Lodderomyces clade</taxon>
        <taxon>Candida</taxon>
    </lineage>
</organism>
<feature type="repeat" description="HEAT" evidence="3">
    <location>
        <begin position="620"/>
        <end position="652"/>
    </location>
</feature>
<protein>
    <submittedName>
        <fullName evidence="6">TPD3</fullName>
    </submittedName>
</protein>
<feature type="repeat" description="HEAT" evidence="3">
    <location>
        <begin position="378"/>
        <end position="416"/>
    </location>
</feature>
<dbReference type="Gene3D" id="1.25.10.10">
    <property type="entry name" value="Leucine-rich Repeat Variant"/>
    <property type="match status" value="1"/>
</dbReference>
<dbReference type="PROSITE" id="PS50077">
    <property type="entry name" value="HEAT_REPEAT"/>
    <property type="match status" value="8"/>
</dbReference>
<feature type="repeat" description="HEAT" evidence="3">
    <location>
        <begin position="161"/>
        <end position="198"/>
    </location>
</feature>
<dbReference type="GeneID" id="76149790"/>
<dbReference type="InterPro" id="IPR000357">
    <property type="entry name" value="HEAT"/>
</dbReference>
<dbReference type="GO" id="GO:0019888">
    <property type="term" value="F:protein phosphatase regulator activity"/>
    <property type="evidence" value="ECO:0007669"/>
    <property type="project" value="TreeGrafter"/>
</dbReference>
<reference evidence="6 7" key="1">
    <citation type="journal article" date="2022" name="DNA Res.">
        <title>Genome analysis of five recently described species of the CUG-Ser clade uncovers Candida theae as a new hybrid lineage with pathogenic potential in the Candida parapsilosis species complex.</title>
        <authorList>
            <person name="Mixao V."/>
            <person name="Del Olmo V."/>
            <person name="Hegedusova E."/>
            <person name="Saus E."/>
            <person name="Pryszcz L."/>
            <person name="Cillingova A."/>
            <person name="Nosek J."/>
            <person name="Gabaldon T."/>
        </authorList>
    </citation>
    <scope>NUCLEOTIDE SEQUENCE [LARGE SCALE GENOMIC DNA]</scope>
    <source>
        <strain evidence="6 7">CBS 12239</strain>
    </source>
</reference>
<feature type="compositionally biased region" description="Acidic residues" evidence="4">
    <location>
        <begin position="518"/>
        <end position="531"/>
    </location>
</feature>
<feature type="repeat" description="HEAT" evidence="3">
    <location>
        <begin position="417"/>
        <end position="455"/>
    </location>
</feature>
<evidence type="ECO:0000256" key="3">
    <source>
        <dbReference type="PROSITE-ProRule" id="PRU00103"/>
    </source>
</evidence>
<dbReference type="EMBL" id="JAIHNG010000076">
    <property type="protein sequence ID" value="KAI5961494.1"/>
    <property type="molecule type" value="Genomic_DNA"/>
</dbReference>
<dbReference type="SUPFAM" id="SSF48371">
    <property type="entry name" value="ARM repeat"/>
    <property type="match status" value="1"/>
</dbReference>
<accession>A0AAD5BGL7</accession>
<dbReference type="GO" id="GO:0005634">
    <property type="term" value="C:nucleus"/>
    <property type="evidence" value="ECO:0007669"/>
    <property type="project" value="TreeGrafter"/>
</dbReference>
<evidence type="ECO:0000313" key="7">
    <source>
        <dbReference type="Proteomes" id="UP001204833"/>
    </source>
</evidence>
<feature type="repeat" description="HEAT" evidence="3">
    <location>
        <begin position="339"/>
        <end position="377"/>
    </location>
</feature>
<dbReference type="InterPro" id="IPR054573">
    <property type="entry name" value="PP2A/SF3B1-like_HEAT"/>
</dbReference>
<comment type="caution">
    <text evidence="6">The sequence shown here is derived from an EMBL/GenBank/DDBJ whole genome shotgun (WGS) entry which is preliminary data.</text>
</comment>
<feature type="domain" description="Phosphatase PP2A regulatory subunit A/Splicing factor 3B subunit 1-like HEAT repeat" evidence="5">
    <location>
        <begin position="294"/>
        <end position="369"/>
    </location>
</feature>
<gene>
    <name evidence="6" type="ORF">KGF57_001731</name>
</gene>
<evidence type="ECO:0000256" key="2">
    <source>
        <dbReference type="ARBA" id="ARBA00038332"/>
    </source>
</evidence>
<dbReference type="InterPro" id="IPR021133">
    <property type="entry name" value="HEAT_type_2"/>
</dbReference>
<dbReference type="PANTHER" id="PTHR10648:SF4">
    <property type="entry name" value="PROTEIN PHOSPHATASE 2 (FORMERLY 2A), REGULATORY SUBUNIT A, BETA ISOFORM-RELATED"/>
    <property type="match status" value="1"/>
</dbReference>
<dbReference type="GO" id="GO:0000159">
    <property type="term" value="C:protein phosphatase type 2A complex"/>
    <property type="evidence" value="ECO:0007669"/>
    <property type="project" value="TreeGrafter"/>
</dbReference>
<dbReference type="AlphaFoldDB" id="A0AAD5BGL7"/>
<feature type="compositionally biased region" description="Low complexity" evidence="4">
    <location>
        <begin position="506"/>
        <end position="517"/>
    </location>
</feature>
<keyword evidence="1" id="KW-0677">Repeat</keyword>
<dbReference type="GO" id="GO:0005829">
    <property type="term" value="C:cytosol"/>
    <property type="evidence" value="ECO:0007669"/>
    <property type="project" value="TreeGrafter"/>
</dbReference>
<name>A0AAD5BGL7_9ASCO</name>
<dbReference type="InterPro" id="IPR051023">
    <property type="entry name" value="PP2A_Regulatory_Subunit_A"/>
</dbReference>
<evidence type="ECO:0000259" key="5">
    <source>
        <dbReference type="Pfam" id="PF22646"/>
    </source>
</evidence>
<dbReference type="Pfam" id="PF22646">
    <property type="entry name" value="PPP2R1A-like_HEAT"/>
    <property type="match status" value="1"/>
</dbReference>
<dbReference type="Proteomes" id="UP001204833">
    <property type="component" value="Unassembled WGS sequence"/>
</dbReference>
<dbReference type="Pfam" id="PF02985">
    <property type="entry name" value="HEAT"/>
    <property type="match status" value="1"/>
</dbReference>
<evidence type="ECO:0000256" key="4">
    <source>
        <dbReference type="SAM" id="MobiDB-lite"/>
    </source>
</evidence>
<feature type="region of interest" description="Disordered" evidence="4">
    <location>
        <begin position="506"/>
        <end position="533"/>
    </location>
</feature>
<proteinExistence type="inferred from homology"/>
<sequence>MDDLYPLALLMDELKHDDVSNRVEAMQKLDTIAIALGPERTRKELLPFLHDVAQDDEEEVFTVLGAKLSEFVPLIGGHEYCEPLIEILTILASMEEPLVRDKAIASLNTISHELSQDEINNVFLGLITSLSQGNWFSKKIASCGLYKAVIIRVDANTRKELLRTYLKLVTDDYPMVRRAAATNLPHLIDLLTQFTEESPNDVNKVNNEDWEIISKMFQHLINDDQDSVKFLSVDVLIAILEFFQKIHEYSFNSDFLSSALKLIKDDSWRVRYTAADRFSKIAVNFTHNESDLFQLIDPFISLMKDHEGEVRKAIAKQLPSFAKLLTEYPPTKATILNKIIPVVNDLSQDPQENVRASLASTITELSPILTRQPTIDKLLPIFLTMLKDEFPDVRLNIISNLSVVNETIGINLLSTNLLPAITELAQDHKWRVRLAIIEHIPKLADQLGQSFFNNELLSLCMSWLWDPVFAIREAAVENLKNLTVIFGSQWATQEIIARLLNQKENAGGNKDSNGDDGNVAEDDADDNDNDNDSTSNKIDYSNFIIRITCLFAITSLIPVIDYPVLVDKVLPFINGLITDSVPNIRFNVAKSYLTLVESLCQHRNQAPSQDELKKLINLQVLSNLEKLESDDDVDVRFYSTQSIKGINEILAN</sequence>
<feature type="repeat" description="HEAT" evidence="3">
    <location>
        <begin position="295"/>
        <end position="327"/>
    </location>
</feature>